<organism evidence="1 2">
    <name type="scientific">Mucor velutinosus</name>
    <dbReference type="NCBI Taxonomy" id="708070"/>
    <lineage>
        <taxon>Eukaryota</taxon>
        <taxon>Fungi</taxon>
        <taxon>Fungi incertae sedis</taxon>
        <taxon>Mucoromycota</taxon>
        <taxon>Mucoromycotina</taxon>
        <taxon>Mucoromycetes</taxon>
        <taxon>Mucorales</taxon>
        <taxon>Mucorineae</taxon>
        <taxon>Mucoraceae</taxon>
        <taxon>Mucor</taxon>
    </lineage>
</organism>
<name>A0AAN7DBW5_9FUNG</name>
<dbReference type="AlphaFoldDB" id="A0AAN7DBW5"/>
<evidence type="ECO:0000313" key="2">
    <source>
        <dbReference type="Proteomes" id="UP001304243"/>
    </source>
</evidence>
<evidence type="ECO:0008006" key="3">
    <source>
        <dbReference type="Google" id="ProtNLM"/>
    </source>
</evidence>
<dbReference type="InterPro" id="IPR036397">
    <property type="entry name" value="RNaseH_sf"/>
</dbReference>
<dbReference type="Gene3D" id="3.30.420.10">
    <property type="entry name" value="Ribonuclease H-like superfamily/Ribonuclease H"/>
    <property type="match status" value="1"/>
</dbReference>
<dbReference type="EMBL" id="JASEJX010000016">
    <property type="protein sequence ID" value="KAK4513719.1"/>
    <property type="molecule type" value="Genomic_DNA"/>
</dbReference>
<comment type="caution">
    <text evidence="1">The sequence shown here is derived from an EMBL/GenBank/DDBJ whole genome shotgun (WGS) entry which is preliminary data.</text>
</comment>
<dbReference type="Proteomes" id="UP001304243">
    <property type="component" value="Unassembled WGS sequence"/>
</dbReference>
<keyword evidence="2" id="KW-1185">Reference proteome</keyword>
<proteinExistence type="predicted"/>
<evidence type="ECO:0000313" key="1">
    <source>
        <dbReference type="EMBL" id="KAK4513719.1"/>
    </source>
</evidence>
<dbReference type="GeneID" id="89949410"/>
<dbReference type="GO" id="GO:0003676">
    <property type="term" value="F:nucleic acid binding"/>
    <property type="evidence" value="ECO:0007669"/>
    <property type="project" value="InterPro"/>
</dbReference>
<dbReference type="RefSeq" id="XP_064680385.1">
    <property type="nucleotide sequence ID" value="XM_064825008.1"/>
</dbReference>
<gene>
    <name evidence="1" type="ORF">ATC70_005724</name>
</gene>
<reference evidence="1 2" key="1">
    <citation type="submission" date="2022-11" db="EMBL/GenBank/DDBJ databases">
        <title>Mucor velutinosus strain NIH1002 WGS.</title>
        <authorList>
            <person name="Subramanian P."/>
            <person name="Mullikin J.C."/>
            <person name="Segre J.A."/>
            <person name="Zelazny A.M."/>
        </authorList>
    </citation>
    <scope>NUCLEOTIDE SEQUENCE [LARGE SCALE GENOMIC DNA]</scope>
    <source>
        <strain evidence="1 2">NIH1002</strain>
    </source>
</reference>
<protein>
    <recommendedName>
        <fullName evidence="3">Transposase</fullName>
    </recommendedName>
</protein>
<accession>A0AAN7DBW5</accession>
<sequence length="173" mass="19804">MGQDMSISGIRKSLRRNGLKSRRNAKINFVSRTNKRLRLAWAKKHRHLTIAVWRCSVFPDETKVNIWGLDGNSFYWTNGGRIMQPYQVKSQMQGNNNRVMFWSCITAEGLGYGTTIIEGSINSGLYVDILKTSLDDTLEHFGKTLSDVRFQQDKATPHISNITKRWFTDNGST</sequence>